<protein>
    <submittedName>
        <fullName evidence="1">(northern house mosquito) hypothetical protein</fullName>
    </submittedName>
</protein>
<reference evidence="1" key="1">
    <citation type="submission" date="2021-05" db="EMBL/GenBank/DDBJ databases">
        <authorList>
            <person name="Alioto T."/>
            <person name="Alioto T."/>
            <person name="Gomez Garrido J."/>
        </authorList>
    </citation>
    <scope>NUCLEOTIDE SEQUENCE</scope>
</reference>
<organism evidence="1">
    <name type="scientific">Culex pipiens</name>
    <name type="common">House mosquito</name>
    <dbReference type="NCBI Taxonomy" id="7175"/>
    <lineage>
        <taxon>Eukaryota</taxon>
        <taxon>Metazoa</taxon>
        <taxon>Ecdysozoa</taxon>
        <taxon>Arthropoda</taxon>
        <taxon>Hexapoda</taxon>
        <taxon>Insecta</taxon>
        <taxon>Pterygota</taxon>
        <taxon>Neoptera</taxon>
        <taxon>Endopterygota</taxon>
        <taxon>Diptera</taxon>
        <taxon>Nematocera</taxon>
        <taxon>Culicoidea</taxon>
        <taxon>Culicidae</taxon>
        <taxon>Culicinae</taxon>
        <taxon>Culicini</taxon>
        <taxon>Culex</taxon>
        <taxon>Culex</taxon>
    </lineage>
</organism>
<proteinExistence type="predicted"/>
<evidence type="ECO:0000313" key="1">
    <source>
        <dbReference type="EMBL" id="CAG6604852.1"/>
    </source>
</evidence>
<dbReference type="EMBL" id="HBUE01246975">
    <property type="protein sequence ID" value="CAG6552529.1"/>
    <property type="molecule type" value="Transcribed_RNA"/>
</dbReference>
<name>A0A8D8PJ63_CULPI</name>
<accession>A0A8D8PJ63</accession>
<sequence>MKKYVPIETRFRWQQTLSQKSLRETEQCSDRRFWNGRELKRKTAVSLSFVLVATFGTIADSSVQFSSDKKALQVHFAWCNQSGSTSEKSAFDVASGRRG</sequence>
<dbReference type="EMBL" id="HBUE01354139">
    <property type="protein sequence ID" value="CAG6604852.1"/>
    <property type="molecule type" value="Transcribed_RNA"/>
</dbReference>
<dbReference type="AlphaFoldDB" id="A0A8D8PJ63"/>